<feature type="region of interest" description="Disordered" evidence="1">
    <location>
        <begin position="209"/>
        <end position="235"/>
    </location>
</feature>
<dbReference type="OrthoDB" id="5315991at2759"/>
<reference evidence="2 3" key="1">
    <citation type="submission" date="2013-05" db="EMBL/GenBank/DDBJ databases">
        <title>Drechslerella stenobrocha genome reveals carnivorous origination and mechanical trapping mechanism of predatory fungi.</title>
        <authorList>
            <person name="Liu X."/>
            <person name="Zhang W."/>
            <person name="Liu K."/>
        </authorList>
    </citation>
    <scope>NUCLEOTIDE SEQUENCE [LARGE SCALE GENOMIC DNA]</scope>
    <source>
        <strain evidence="2 3">248</strain>
    </source>
</reference>
<dbReference type="EMBL" id="KI966401">
    <property type="protein sequence ID" value="EWC48164.1"/>
    <property type="molecule type" value="Genomic_DNA"/>
</dbReference>
<organism evidence="2 3">
    <name type="scientific">Drechslerella stenobrocha 248</name>
    <dbReference type="NCBI Taxonomy" id="1043628"/>
    <lineage>
        <taxon>Eukaryota</taxon>
        <taxon>Fungi</taxon>
        <taxon>Dikarya</taxon>
        <taxon>Ascomycota</taxon>
        <taxon>Pezizomycotina</taxon>
        <taxon>Orbiliomycetes</taxon>
        <taxon>Orbiliales</taxon>
        <taxon>Orbiliaceae</taxon>
        <taxon>Drechslerella</taxon>
    </lineage>
</organism>
<sequence>MPLQPGEEKSISSPDAPDPSLLTLAFASLILLNKPPELTATEFIYYLRGCTQKNPASGTSHHHHHHLSTDAYWRNVCEDKDIKILELDQKLSDANAENKRLAGQLDSLKRKRDDSDANEPKAKKPKAGARKADPIPVDDLLAKWEPIKKNFEDVSPGKDNLFIVLRSLHYAKDAHNISLCLVKLCKVLASRIRSLCTCDGQEDVCIPPVQPPKETRNKKNHVTSKPGTKASKQRLPDSAWVGNVTRAIDDAFRRLFMAIARLSSTTEKPDATAKDHSSATAAASAICDLTCSILDSVYLSSYTHIMQNPAAATTTPRPVHTRDIRTGVITTLQSFLCTLAVSPSDLQANVLEGAFYTILEAAGKCLCIPASPESGDREEHANKRMALQETSKYILELLKVTVPLYQSHLASRPRAVDHTAAHHLPDLAKQRFHDAVMKGLFGELKAPEWEDLRARARGGTKTGTKRKGDDWGGIELQDEFILVDEEGFANEVWKLLDLEDFALVW</sequence>
<evidence type="ECO:0000313" key="2">
    <source>
        <dbReference type="EMBL" id="EWC48164.1"/>
    </source>
</evidence>
<evidence type="ECO:0000256" key="1">
    <source>
        <dbReference type="SAM" id="MobiDB-lite"/>
    </source>
</evidence>
<gene>
    <name evidence="2" type="ORF">DRE_02268</name>
</gene>
<dbReference type="AlphaFoldDB" id="W7HXC8"/>
<feature type="compositionally biased region" description="Basic and acidic residues" evidence="1">
    <location>
        <begin position="107"/>
        <end position="122"/>
    </location>
</feature>
<dbReference type="HOGENOM" id="CLU_561415_0_0_1"/>
<evidence type="ECO:0000313" key="3">
    <source>
        <dbReference type="Proteomes" id="UP000024837"/>
    </source>
</evidence>
<keyword evidence="3" id="KW-1185">Reference proteome</keyword>
<feature type="region of interest" description="Disordered" evidence="1">
    <location>
        <begin position="102"/>
        <end position="132"/>
    </location>
</feature>
<accession>W7HXC8</accession>
<dbReference type="Proteomes" id="UP000024837">
    <property type="component" value="Unassembled WGS sequence"/>
</dbReference>
<protein>
    <submittedName>
        <fullName evidence="2">Uncharacterized protein</fullName>
    </submittedName>
</protein>
<name>W7HXC8_9PEZI</name>
<proteinExistence type="predicted"/>